<organism evidence="2 3">
    <name type="scientific">Thalictrum thalictroides</name>
    <name type="common">Rue-anemone</name>
    <name type="synonym">Anemone thalictroides</name>
    <dbReference type="NCBI Taxonomy" id="46969"/>
    <lineage>
        <taxon>Eukaryota</taxon>
        <taxon>Viridiplantae</taxon>
        <taxon>Streptophyta</taxon>
        <taxon>Embryophyta</taxon>
        <taxon>Tracheophyta</taxon>
        <taxon>Spermatophyta</taxon>
        <taxon>Magnoliopsida</taxon>
        <taxon>Ranunculales</taxon>
        <taxon>Ranunculaceae</taxon>
        <taxon>Thalictroideae</taxon>
        <taxon>Thalictrum</taxon>
    </lineage>
</organism>
<proteinExistence type="predicted"/>
<keyword evidence="3" id="KW-1185">Reference proteome</keyword>
<comment type="caution">
    <text evidence="2">The sequence shown here is derived from an EMBL/GenBank/DDBJ whole genome shotgun (WGS) entry which is preliminary data.</text>
</comment>
<feature type="transmembrane region" description="Helical" evidence="1">
    <location>
        <begin position="12"/>
        <end position="33"/>
    </location>
</feature>
<dbReference type="Proteomes" id="UP000554482">
    <property type="component" value="Unassembled WGS sequence"/>
</dbReference>
<evidence type="ECO:0000256" key="1">
    <source>
        <dbReference type="SAM" id="Phobius"/>
    </source>
</evidence>
<sequence length="111" mass="12654">MGLHLLALKLKLLLAAATYGTCPLVTATVIFLLKIPFSTRDIGRVCSNAFVASRLFIFRFGVIMFEDEQLAGMYNRQRWERAFRLFHERMISGWISEDHEDSLLAATMVAL</sequence>
<gene>
    <name evidence="2" type="ORF">FRX31_034176</name>
</gene>
<evidence type="ECO:0000313" key="2">
    <source>
        <dbReference type="EMBL" id="KAF5176238.1"/>
    </source>
</evidence>
<dbReference type="EMBL" id="JABWDY010043037">
    <property type="protein sequence ID" value="KAF5176238.1"/>
    <property type="molecule type" value="Genomic_DNA"/>
</dbReference>
<dbReference type="PANTHER" id="PTHR38925">
    <property type="entry name" value="PROTEIN, PUTATIVE-RELATED"/>
    <property type="match status" value="1"/>
</dbReference>
<keyword evidence="1" id="KW-0812">Transmembrane</keyword>
<keyword evidence="1" id="KW-1133">Transmembrane helix</keyword>
<reference evidence="2 3" key="1">
    <citation type="submission" date="2020-06" db="EMBL/GenBank/DDBJ databases">
        <title>Transcriptomic and genomic resources for Thalictrum thalictroides and T. hernandezii: Facilitating candidate gene discovery in an emerging model plant lineage.</title>
        <authorList>
            <person name="Arias T."/>
            <person name="Riano-Pachon D.M."/>
            <person name="Di Stilio V.S."/>
        </authorList>
    </citation>
    <scope>NUCLEOTIDE SEQUENCE [LARGE SCALE GENOMIC DNA]</scope>
    <source>
        <strain evidence="3">cv. WT478/WT964</strain>
        <tissue evidence="2">Leaves</tissue>
    </source>
</reference>
<dbReference type="AlphaFoldDB" id="A0A7J6UUT6"/>
<protein>
    <submittedName>
        <fullName evidence="2">Uncharacterized protein</fullName>
    </submittedName>
</protein>
<name>A0A7J6UUT6_THATH</name>
<keyword evidence="1" id="KW-0472">Membrane</keyword>
<evidence type="ECO:0000313" key="3">
    <source>
        <dbReference type="Proteomes" id="UP000554482"/>
    </source>
</evidence>
<dbReference type="PANTHER" id="PTHR38925:SF1">
    <property type="entry name" value="PROTEIN, PUTATIVE-RELATED"/>
    <property type="match status" value="1"/>
</dbReference>
<dbReference type="OrthoDB" id="942283at2759"/>
<accession>A0A7J6UUT6</accession>